<dbReference type="InterPro" id="IPR016066">
    <property type="entry name" value="A-D-PHexomutase_CS"/>
</dbReference>
<comment type="cofactor">
    <cofactor evidence="6">
        <name>Mg(2+)</name>
        <dbReference type="ChEBI" id="CHEBI:18420"/>
    </cofactor>
    <text evidence="6">Binds 1 Mg(2+) ion per subunit.</text>
</comment>
<dbReference type="SUPFAM" id="SSF55957">
    <property type="entry name" value="Phosphoglucomutase, C-terminal domain"/>
    <property type="match status" value="1"/>
</dbReference>
<comment type="similarity">
    <text evidence="1 6 7">Belongs to the phosphohexose mutase family.</text>
</comment>
<dbReference type="Gene3D" id="3.40.120.10">
    <property type="entry name" value="Alpha-D-Glucose-1,6-Bisphosphate, subunit A, domain 3"/>
    <property type="match status" value="3"/>
</dbReference>
<evidence type="ECO:0000256" key="6">
    <source>
        <dbReference type="HAMAP-Rule" id="MF_01554"/>
    </source>
</evidence>
<dbReference type="PRINTS" id="PR00509">
    <property type="entry name" value="PGMPMM"/>
</dbReference>
<evidence type="ECO:0000313" key="14">
    <source>
        <dbReference type="Proteomes" id="UP000574931"/>
    </source>
</evidence>
<dbReference type="SUPFAM" id="SSF53738">
    <property type="entry name" value="Phosphoglucomutase, first 3 domains"/>
    <property type="match status" value="3"/>
</dbReference>
<evidence type="ECO:0000259" key="12">
    <source>
        <dbReference type="Pfam" id="PF02880"/>
    </source>
</evidence>
<organism evidence="13 14">
    <name type="scientific">Ochrobactrum soli</name>
    <dbReference type="NCBI Taxonomy" id="2448455"/>
    <lineage>
        <taxon>Bacteria</taxon>
        <taxon>Pseudomonadati</taxon>
        <taxon>Pseudomonadota</taxon>
        <taxon>Alphaproteobacteria</taxon>
        <taxon>Hyphomicrobiales</taxon>
        <taxon>Brucellaceae</taxon>
        <taxon>Brucella/Ochrobactrum group</taxon>
        <taxon>Ochrobactrum</taxon>
    </lineage>
</organism>
<evidence type="ECO:0000259" key="11">
    <source>
        <dbReference type="Pfam" id="PF02879"/>
    </source>
</evidence>
<feature type="domain" description="Alpha-D-phosphohexomutase alpha/beta/alpha" evidence="10">
    <location>
        <begin position="3"/>
        <end position="135"/>
    </location>
</feature>
<evidence type="ECO:0000256" key="5">
    <source>
        <dbReference type="ARBA" id="ARBA00023235"/>
    </source>
</evidence>
<comment type="function">
    <text evidence="6 8">Catalyzes the conversion of glucosamine-6-phosphate to glucosamine-1-phosphate.</text>
</comment>
<keyword evidence="5 6" id="KW-0413">Isomerase</keyword>
<dbReference type="InterPro" id="IPR005844">
    <property type="entry name" value="A-D-PHexomutase_a/b/a-I"/>
</dbReference>
<dbReference type="InterPro" id="IPR036900">
    <property type="entry name" value="A-D-PHexomutase_C_sf"/>
</dbReference>
<dbReference type="GO" id="GO:0005975">
    <property type="term" value="P:carbohydrate metabolic process"/>
    <property type="evidence" value="ECO:0007669"/>
    <property type="project" value="InterPro"/>
</dbReference>
<dbReference type="Pfam" id="PF02879">
    <property type="entry name" value="PGM_PMM_II"/>
    <property type="match status" value="1"/>
</dbReference>
<dbReference type="EC" id="5.4.2.10" evidence="6 8"/>
<comment type="PTM">
    <text evidence="6">Activated by phosphorylation.</text>
</comment>
<feature type="binding site" description="via phosphate group" evidence="6">
    <location>
        <position position="102"/>
    </location>
    <ligand>
        <name>Mg(2+)</name>
        <dbReference type="ChEBI" id="CHEBI:18420"/>
    </ligand>
</feature>
<feature type="domain" description="Alpha-D-phosphohexomutase alpha/beta/alpha" evidence="11">
    <location>
        <begin position="160"/>
        <end position="256"/>
    </location>
</feature>
<dbReference type="InterPro" id="IPR005843">
    <property type="entry name" value="A-D-PHexomutase_C"/>
</dbReference>
<evidence type="ECO:0000256" key="3">
    <source>
        <dbReference type="ARBA" id="ARBA00022723"/>
    </source>
</evidence>
<keyword evidence="3 6" id="KW-0479">Metal-binding</keyword>
<dbReference type="CDD" id="cd05802">
    <property type="entry name" value="GlmM"/>
    <property type="match status" value="1"/>
</dbReference>
<dbReference type="GO" id="GO:0009252">
    <property type="term" value="P:peptidoglycan biosynthetic process"/>
    <property type="evidence" value="ECO:0007669"/>
    <property type="project" value="TreeGrafter"/>
</dbReference>
<accession>A0A849KQZ9</accession>
<dbReference type="GO" id="GO:0000287">
    <property type="term" value="F:magnesium ion binding"/>
    <property type="evidence" value="ECO:0007669"/>
    <property type="project" value="UniProtKB-UniRule"/>
</dbReference>
<dbReference type="GO" id="GO:0005829">
    <property type="term" value="C:cytosol"/>
    <property type="evidence" value="ECO:0007669"/>
    <property type="project" value="TreeGrafter"/>
</dbReference>
<evidence type="ECO:0000256" key="8">
    <source>
        <dbReference type="RuleBase" id="RU004327"/>
    </source>
</evidence>
<dbReference type="InterPro" id="IPR005845">
    <property type="entry name" value="A-D-PHexomutase_a/b/a-II"/>
</dbReference>
<keyword evidence="4 6" id="KW-0460">Magnesium</keyword>
<dbReference type="GO" id="GO:0004615">
    <property type="term" value="F:phosphomannomutase activity"/>
    <property type="evidence" value="ECO:0007669"/>
    <property type="project" value="TreeGrafter"/>
</dbReference>
<dbReference type="PANTHER" id="PTHR42946">
    <property type="entry name" value="PHOSPHOHEXOSE MUTASE"/>
    <property type="match status" value="1"/>
</dbReference>
<feature type="binding site" evidence="6">
    <location>
        <position position="243"/>
    </location>
    <ligand>
        <name>Mg(2+)</name>
        <dbReference type="ChEBI" id="CHEBI:18420"/>
    </ligand>
</feature>
<feature type="binding site" evidence="6">
    <location>
        <position position="247"/>
    </location>
    <ligand>
        <name>Mg(2+)</name>
        <dbReference type="ChEBI" id="CHEBI:18420"/>
    </ligand>
</feature>
<dbReference type="PROSITE" id="PS00710">
    <property type="entry name" value="PGM_PMM"/>
    <property type="match status" value="1"/>
</dbReference>
<name>A0A849KQZ9_9HYPH</name>
<dbReference type="FunFam" id="3.40.120.10:FF:000001">
    <property type="entry name" value="Phosphoglucosamine mutase"/>
    <property type="match status" value="1"/>
</dbReference>
<dbReference type="EMBL" id="JABFCY010000012">
    <property type="protein sequence ID" value="NNU62190.1"/>
    <property type="molecule type" value="Genomic_DNA"/>
</dbReference>
<dbReference type="FunFam" id="3.30.310.50:FF:000001">
    <property type="entry name" value="Phosphoglucosamine mutase"/>
    <property type="match status" value="1"/>
</dbReference>
<dbReference type="HAMAP" id="MF_01554_B">
    <property type="entry name" value="GlmM_B"/>
    <property type="match status" value="1"/>
</dbReference>
<dbReference type="Pfam" id="PF02880">
    <property type="entry name" value="PGM_PMM_III"/>
    <property type="match status" value="1"/>
</dbReference>
<feature type="binding site" evidence="6">
    <location>
        <position position="245"/>
    </location>
    <ligand>
        <name>Mg(2+)</name>
        <dbReference type="ChEBI" id="CHEBI:18420"/>
    </ligand>
</feature>
<dbReference type="InterPro" id="IPR050060">
    <property type="entry name" value="Phosphoglucosamine_mutase"/>
</dbReference>
<protein>
    <recommendedName>
        <fullName evidence="6 8">Phosphoglucosamine mutase</fullName>
        <ecNumber evidence="6 8">5.4.2.10</ecNumber>
    </recommendedName>
</protein>
<feature type="domain" description="Alpha-D-phosphohexomutase alpha/beta/alpha" evidence="12">
    <location>
        <begin position="260"/>
        <end position="368"/>
    </location>
</feature>
<dbReference type="Pfam" id="PF02878">
    <property type="entry name" value="PGM_PMM_I"/>
    <property type="match status" value="1"/>
</dbReference>
<dbReference type="InterPro" id="IPR016055">
    <property type="entry name" value="A-D-PHexomutase_a/b/a-I/II/III"/>
</dbReference>
<keyword evidence="14" id="KW-1185">Reference proteome</keyword>
<feature type="modified residue" description="Phosphoserine" evidence="6">
    <location>
        <position position="102"/>
    </location>
</feature>
<dbReference type="Proteomes" id="UP000574931">
    <property type="component" value="Unassembled WGS sequence"/>
</dbReference>
<gene>
    <name evidence="6" type="primary">glmM</name>
    <name evidence="13" type="ORF">HKX02_18305</name>
</gene>
<feature type="active site" description="Phosphoserine intermediate" evidence="6">
    <location>
        <position position="102"/>
    </location>
</feature>
<dbReference type="InterPro" id="IPR005841">
    <property type="entry name" value="Alpha-D-phosphohexomutase_SF"/>
</dbReference>
<dbReference type="Gene3D" id="3.30.310.50">
    <property type="entry name" value="Alpha-D-phosphohexomutase, C-terminal domain"/>
    <property type="match status" value="1"/>
</dbReference>
<evidence type="ECO:0000256" key="1">
    <source>
        <dbReference type="ARBA" id="ARBA00010231"/>
    </source>
</evidence>
<sequence>MTRKYFGTDGIRGQANSFPMTPDVAMKVGMAVGHIFRRSGQVSRVVIGKDTRRSGYMLENALVAGFTAAGMDVFLLGPIPTPAVAMLCRSLRADIGVMISASHNPYYDNGIKLFGPDGFKLSDEIELQIEKLIEGDLSSLLASHGAIGKAKRVDGDIYRYIEFAKRTMPRNIALNGLRVVIDCANGAGYKVAPAALWELGAEVITINDEPNGININEDCGSTHPIGLMKKVQELRADVGIALDGDADRVLLVDETGSVIDGDQLMAVIAESWANSDRLTGGGIVATIMSNLGLERFLTDHNLTLARTKVGDRYVVEHMREHGFNVGGEQSGHIVLSDFATTGDGLISALQILAVMQEAEKPLSDICRKFEPVPQLLKNVRTAGGKPLENKNVKHAIDEARERLGVQGRLVIRPSGTEPLIRVMAEGDDRVLVEKVVNDIVDVISSVGNAA</sequence>
<proteinExistence type="inferred from homology"/>
<comment type="catalytic activity">
    <reaction evidence="6 8">
        <text>alpha-D-glucosamine 1-phosphate = D-glucosamine 6-phosphate</text>
        <dbReference type="Rhea" id="RHEA:23424"/>
        <dbReference type="ChEBI" id="CHEBI:58516"/>
        <dbReference type="ChEBI" id="CHEBI:58725"/>
        <dbReference type="EC" id="5.4.2.10"/>
    </reaction>
</comment>
<keyword evidence="2 6" id="KW-0597">Phosphoprotein</keyword>
<dbReference type="InterPro" id="IPR006352">
    <property type="entry name" value="GlmM_bact"/>
</dbReference>
<dbReference type="AlphaFoldDB" id="A0A849KQZ9"/>
<dbReference type="NCBIfam" id="TIGR01455">
    <property type="entry name" value="glmM"/>
    <property type="match status" value="1"/>
</dbReference>
<dbReference type="GO" id="GO:0006048">
    <property type="term" value="P:UDP-N-acetylglucosamine biosynthetic process"/>
    <property type="evidence" value="ECO:0007669"/>
    <property type="project" value="TreeGrafter"/>
</dbReference>
<dbReference type="PANTHER" id="PTHR42946:SF1">
    <property type="entry name" value="PHOSPHOGLUCOMUTASE (ALPHA-D-GLUCOSE-1,6-BISPHOSPHATE-DEPENDENT)"/>
    <property type="match status" value="1"/>
</dbReference>
<dbReference type="RefSeq" id="WP_121538558.1">
    <property type="nucleotide sequence ID" value="NZ_JABFCY010000012.1"/>
</dbReference>
<comment type="caution">
    <text evidence="13">The sequence shown here is derived from an EMBL/GenBank/DDBJ whole genome shotgun (WGS) entry which is preliminary data.</text>
</comment>
<dbReference type="NCBIfam" id="NF008139">
    <property type="entry name" value="PRK10887.1"/>
    <property type="match status" value="1"/>
</dbReference>
<reference evidence="13 14" key="1">
    <citation type="submission" date="2020-05" db="EMBL/GenBank/DDBJ databases">
        <title>Draft Genome Sequence of Ochrobactrum soli Isolated from Stable Fly Gut.</title>
        <authorList>
            <person name="Pileggi M.T."/>
            <person name="Vazhakkala L.J."/>
            <person name="Wong C.N."/>
        </authorList>
    </citation>
    <scope>NUCLEOTIDE SEQUENCE [LARGE SCALE GENOMIC DNA]</scope>
    <source>
        <strain evidence="13 14">MTP-C0764</strain>
    </source>
</reference>
<dbReference type="GO" id="GO:0008966">
    <property type="term" value="F:phosphoglucosamine mutase activity"/>
    <property type="evidence" value="ECO:0007669"/>
    <property type="project" value="UniProtKB-UniRule"/>
</dbReference>
<evidence type="ECO:0000256" key="2">
    <source>
        <dbReference type="ARBA" id="ARBA00022553"/>
    </source>
</evidence>
<feature type="domain" description="Alpha-D-phosphohexomutase C-terminal" evidence="9">
    <location>
        <begin position="376"/>
        <end position="441"/>
    </location>
</feature>
<evidence type="ECO:0000313" key="13">
    <source>
        <dbReference type="EMBL" id="NNU62190.1"/>
    </source>
</evidence>
<evidence type="ECO:0000256" key="7">
    <source>
        <dbReference type="RuleBase" id="RU004326"/>
    </source>
</evidence>
<evidence type="ECO:0000259" key="9">
    <source>
        <dbReference type="Pfam" id="PF00408"/>
    </source>
</evidence>
<evidence type="ECO:0000259" key="10">
    <source>
        <dbReference type="Pfam" id="PF02878"/>
    </source>
</evidence>
<dbReference type="InterPro" id="IPR005846">
    <property type="entry name" value="A-D-PHexomutase_a/b/a-III"/>
</dbReference>
<evidence type="ECO:0000256" key="4">
    <source>
        <dbReference type="ARBA" id="ARBA00022842"/>
    </source>
</evidence>
<dbReference type="Pfam" id="PF00408">
    <property type="entry name" value="PGM_PMM_IV"/>
    <property type="match status" value="1"/>
</dbReference>
<dbReference type="FunFam" id="3.40.120.10:FF:000003">
    <property type="entry name" value="Phosphoglucosamine mutase"/>
    <property type="match status" value="1"/>
</dbReference>